<organism evidence="2 3">
    <name type="scientific">Sphingomonas xinjiangensis</name>
    <dbReference type="NCBI Taxonomy" id="643568"/>
    <lineage>
        <taxon>Bacteria</taxon>
        <taxon>Pseudomonadati</taxon>
        <taxon>Pseudomonadota</taxon>
        <taxon>Alphaproteobacteria</taxon>
        <taxon>Sphingomonadales</taxon>
        <taxon>Sphingomonadaceae</taxon>
        <taxon>Sphingomonas</taxon>
    </lineage>
</organism>
<proteinExistence type="predicted"/>
<evidence type="ECO:0000313" key="2">
    <source>
        <dbReference type="EMBL" id="MBB5710921.1"/>
    </source>
</evidence>
<protein>
    <submittedName>
        <fullName evidence="2">Putative membrane protein</fullName>
    </submittedName>
</protein>
<comment type="caution">
    <text evidence="2">The sequence shown here is derived from an EMBL/GenBank/DDBJ whole genome shotgun (WGS) entry which is preliminary data.</text>
</comment>
<dbReference type="InterPro" id="IPR021327">
    <property type="entry name" value="DUF2934"/>
</dbReference>
<dbReference type="Pfam" id="PF11154">
    <property type="entry name" value="DUF2934"/>
    <property type="match status" value="1"/>
</dbReference>
<feature type="compositionally biased region" description="Basic residues" evidence="1">
    <location>
        <begin position="90"/>
        <end position="100"/>
    </location>
</feature>
<sequence length="100" mass="10758">MNDDREHKVRQRAYALWESEGRPSGRHEEHWRQAHSEVTDTAPPSQTQDRSEAAAQPATAAPAASSRAPVAASPTAADTPAAVEQATPAPRKKRAVKPKA</sequence>
<feature type="region of interest" description="Disordered" evidence="1">
    <location>
        <begin position="1"/>
        <end position="100"/>
    </location>
</feature>
<feature type="compositionally biased region" description="Basic and acidic residues" evidence="1">
    <location>
        <begin position="19"/>
        <end position="38"/>
    </location>
</feature>
<dbReference type="RefSeq" id="WP_184087292.1">
    <property type="nucleotide sequence ID" value="NZ_JACIJF010000005.1"/>
</dbReference>
<accession>A0A840YQ86</accession>
<feature type="compositionally biased region" description="Low complexity" evidence="1">
    <location>
        <begin position="53"/>
        <end position="89"/>
    </location>
</feature>
<dbReference type="EMBL" id="JACIJF010000005">
    <property type="protein sequence ID" value="MBB5710921.1"/>
    <property type="molecule type" value="Genomic_DNA"/>
</dbReference>
<name>A0A840YQ86_9SPHN</name>
<dbReference type="Proteomes" id="UP000527143">
    <property type="component" value="Unassembled WGS sequence"/>
</dbReference>
<evidence type="ECO:0000313" key="3">
    <source>
        <dbReference type="Proteomes" id="UP000527143"/>
    </source>
</evidence>
<keyword evidence="3" id="KW-1185">Reference proteome</keyword>
<gene>
    <name evidence="2" type="ORF">FHT02_002161</name>
</gene>
<dbReference type="AlphaFoldDB" id="A0A840YQ86"/>
<evidence type="ECO:0000256" key="1">
    <source>
        <dbReference type="SAM" id="MobiDB-lite"/>
    </source>
</evidence>
<reference evidence="2 3" key="1">
    <citation type="submission" date="2020-08" db="EMBL/GenBank/DDBJ databases">
        <title>Genomic Encyclopedia of Type Strains, Phase IV (KMG-IV): sequencing the most valuable type-strain genomes for metagenomic binning, comparative biology and taxonomic classification.</title>
        <authorList>
            <person name="Goeker M."/>
        </authorList>
    </citation>
    <scope>NUCLEOTIDE SEQUENCE [LARGE SCALE GENOMIC DNA]</scope>
    <source>
        <strain evidence="2 3">DSM 26736</strain>
    </source>
</reference>